<sequence length="110" mass="12610">MSEDQARIDRIAELIRPWLRRQRDAEDLAELIAQLVYPRIETVEQLDALPFLTIVREVYGPSPSGCDYGAVWERRTSGWQCIAGSVMLPRDEHRPRLGCRVLYAPEAVDS</sequence>
<proteinExistence type="predicted"/>
<name>A0A1D8EX38_9CAUD</name>
<reference evidence="2" key="1">
    <citation type="submission" date="2016-08" db="EMBL/GenBank/DDBJ databases">
        <authorList>
            <person name="Seilhamer J.J."/>
        </authorList>
    </citation>
    <scope>NUCLEOTIDE SEQUENCE [LARGE SCALE GENOMIC DNA]</scope>
</reference>
<protein>
    <submittedName>
        <fullName evidence="1">Uncharacterized protein</fullName>
    </submittedName>
</protein>
<accession>A0A1D8EX38</accession>
<evidence type="ECO:0000313" key="1">
    <source>
        <dbReference type="EMBL" id="AOT25810.1"/>
    </source>
</evidence>
<dbReference type="EMBL" id="KX648391">
    <property type="protein sequence ID" value="AOT25810.1"/>
    <property type="molecule type" value="Genomic_DNA"/>
</dbReference>
<dbReference type="Proteomes" id="UP000222614">
    <property type="component" value="Segment"/>
</dbReference>
<dbReference type="OrthoDB" id="18637at10239"/>
<evidence type="ECO:0000313" key="2">
    <source>
        <dbReference type="Proteomes" id="UP000222614"/>
    </source>
</evidence>
<keyword evidence="2" id="KW-1185">Reference proteome</keyword>
<organism evidence="1 2">
    <name type="scientific">Mycobacterium phage Tortellini</name>
    <dbReference type="NCBI Taxonomy" id="1897497"/>
    <lineage>
        <taxon>Viruses</taxon>
        <taxon>Duplodnaviria</taxon>
        <taxon>Heunggongvirae</taxon>
        <taxon>Uroviricota</taxon>
        <taxon>Caudoviricetes</taxon>
        <taxon>Pclasvirinae</taxon>
        <taxon>Tortellinivirus</taxon>
        <taxon>Tortellinivirus tortellini</taxon>
        <taxon>Mycobacterium virus Tortellini</taxon>
    </lineage>
</organism>
<gene>
    <name evidence="1" type="ORF">SEA_TORTELLINI_65</name>
</gene>